<dbReference type="AlphaFoldDB" id="A0A6I3KVP1"/>
<keyword evidence="3" id="KW-1185">Reference proteome</keyword>
<feature type="compositionally biased region" description="Basic and acidic residues" evidence="1">
    <location>
        <begin position="1"/>
        <end position="10"/>
    </location>
</feature>
<dbReference type="RefSeq" id="WP_154788472.1">
    <property type="nucleotide sequence ID" value="NZ_WMBB01000006.1"/>
</dbReference>
<name>A0A6I3KVP1_9NOCA</name>
<dbReference type="EMBL" id="WMBB01000006">
    <property type="protein sequence ID" value="MTE14052.1"/>
    <property type="molecule type" value="Genomic_DNA"/>
</dbReference>
<sequence>MTKQGPVDRHPIRRRHVRREDDRALGSATATRDHSRRAPALFEELEVLEVDDARVLLADLG</sequence>
<dbReference type="Proteomes" id="UP000432464">
    <property type="component" value="Unassembled WGS sequence"/>
</dbReference>
<protein>
    <submittedName>
        <fullName evidence="2">Uncharacterized protein</fullName>
    </submittedName>
</protein>
<feature type="region of interest" description="Disordered" evidence="1">
    <location>
        <begin position="1"/>
        <end position="35"/>
    </location>
</feature>
<gene>
    <name evidence="2" type="ORF">GLP40_14915</name>
</gene>
<evidence type="ECO:0000313" key="3">
    <source>
        <dbReference type="Proteomes" id="UP000432464"/>
    </source>
</evidence>
<proteinExistence type="predicted"/>
<evidence type="ECO:0000256" key="1">
    <source>
        <dbReference type="SAM" id="MobiDB-lite"/>
    </source>
</evidence>
<evidence type="ECO:0000313" key="2">
    <source>
        <dbReference type="EMBL" id="MTE14052.1"/>
    </source>
</evidence>
<reference evidence="2 3" key="1">
    <citation type="submission" date="2019-11" db="EMBL/GenBank/DDBJ databases">
        <title>Nocardia sp. nov. CT2-14 isolated from soil.</title>
        <authorList>
            <person name="Kanchanasin P."/>
            <person name="Tanasupawat S."/>
            <person name="Yuki M."/>
            <person name="Kudo T."/>
        </authorList>
    </citation>
    <scope>NUCLEOTIDE SEQUENCE [LARGE SCALE GENOMIC DNA]</scope>
    <source>
        <strain evidence="2 3">CT2-14</strain>
    </source>
</reference>
<accession>A0A6I3KVP1</accession>
<organism evidence="2 3">
    <name type="scientific">Nocardia aurantiaca</name>
    <dbReference type="NCBI Taxonomy" id="2675850"/>
    <lineage>
        <taxon>Bacteria</taxon>
        <taxon>Bacillati</taxon>
        <taxon>Actinomycetota</taxon>
        <taxon>Actinomycetes</taxon>
        <taxon>Mycobacteriales</taxon>
        <taxon>Nocardiaceae</taxon>
        <taxon>Nocardia</taxon>
    </lineage>
</organism>
<comment type="caution">
    <text evidence="2">The sequence shown here is derived from an EMBL/GenBank/DDBJ whole genome shotgun (WGS) entry which is preliminary data.</text>
</comment>